<dbReference type="OrthoDB" id="225814at2"/>
<dbReference type="RefSeq" id="WP_146411203.1">
    <property type="nucleotide sequence ID" value="NZ_SJPZ01000001.1"/>
</dbReference>
<comment type="caution">
    <text evidence="5">The sequence shown here is derived from an EMBL/GenBank/DDBJ whole genome shotgun (WGS) entry which is preliminary data.</text>
</comment>
<dbReference type="PANTHER" id="PTHR42792">
    <property type="entry name" value="FLAGELLIN"/>
    <property type="match status" value="1"/>
</dbReference>
<name>A0A5C6FQC9_9PLAN</name>
<proteinExistence type="predicted"/>
<dbReference type="SUPFAM" id="SSF64518">
    <property type="entry name" value="Phase 1 flagellin"/>
    <property type="match status" value="1"/>
</dbReference>
<evidence type="ECO:0000313" key="5">
    <source>
        <dbReference type="EMBL" id="TWU65337.1"/>
    </source>
</evidence>
<feature type="domain" description="Flagellin N-terminal" evidence="4">
    <location>
        <begin position="15"/>
        <end position="142"/>
    </location>
</feature>
<evidence type="ECO:0000256" key="3">
    <source>
        <dbReference type="ARBA" id="ARBA00023143"/>
    </source>
</evidence>
<accession>A0A5C6FQC9</accession>
<evidence type="ECO:0000256" key="2">
    <source>
        <dbReference type="ARBA" id="ARBA00004613"/>
    </source>
</evidence>
<protein>
    <submittedName>
        <fullName evidence="5">Flagellar hook-associated protein FlgL</fullName>
    </submittedName>
</protein>
<gene>
    <name evidence="5" type="ORF">V7x_08840</name>
</gene>
<dbReference type="InterPro" id="IPR001029">
    <property type="entry name" value="Flagellin_N"/>
</dbReference>
<dbReference type="PANTHER" id="PTHR42792:SF2">
    <property type="entry name" value="FLAGELLIN"/>
    <property type="match status" value="1"/>
</dbReference>
<dbReference type="Gene3D" id="1.20.1330.10">
    <property type="entry name" value="f41 fragment of flagellin, N-terminal domain"/>
    <property type="match status" value="1"/>
</dbReference>
<dbReference type="Pfam" id="PF00669">
    <property type="entry name" value="Flagellin_N"/>
    <property type="match status" value="1"/>
</dbReference>
<dbReference type="GO" id="GO:0009288">
    <property type="term" value="C:bacterial-type flagellum"/>
    <property type="evidence" value="ECO:0007669"/>
    <property type="project" value="UniProtKB-SubCell"/>
</dbReference>
<keyword evidence="5" id="KW-0969">Cilium</keyword>
<evidence type="ECO:0000259" key="4">
    <source>
        <dbReference type="Pfam" id="PF00669"/>
    </source>
</evidence>
<dbReference type="InterPro" id="IPR001492">
    <property type="entry name" value="Flagellin"/>
</dbReference>
<dbReference type="AlphaFoldDB" id="A0A5C6FQC9"/>
<organism evidence="5 6">
    <name type="scientific">Crateriforma conspicua</name>
    <dbReference type="NCBI Taxonomy" id="2527996"/>
    <lineage>
        <taxon>Bacteria</taxon>
        <taxon>Pseudomonadati</taxon>
        <taxon>Planctomycetota</taxon>
        <taxon>Planctomycetia</taxon>
        <taxon>Planctomycetales</taxon>
        <taxon>Planctomycetaceae</taxon>
        <taxon>Crateriforma</taxon>
    </lineage>
</organism>
<dbReference type="Proteomes" id="UP000316476">
    <property type="component" value="Unassembled WGS sequence"/>
</dbReference>
<keyword evidence="5" id="KW-0966">Cell projection</keyword>
<keyword evidence="5" id="KW-0282">Flagellum</keyword>
<reference evidence="5 6" key="1">
    <citation type="submission" date="2019-02" db="EMBL/GenBank/DDBJ databases">
        <title>Deep-cultivation of Planctomycetes and their phenomic and genomic characterization uncovers novel biology.</title>
        <authorList>
            <person name="Wiegand S."/>
            <person name="Jogler M."/>
            <person name="Boedeker C."/>
            <person name="Pinto D."/>
            <person name="Vollmers J."/>
            <person name="Rivas-Marin E."/>
            <person name="Kohn T."/>
            <person name="Peeters S.H."/>
            <person name="Heuer A."/>
            <person name="Rast P."/>
            <person name="Oberbeckmann S."/>
            <person name="Bunk B."/>
            <person name="Jeske O."/>
            <person name="Meyerdierks A."/>
            <person name="Storesund J.E."/>
            <person name="Kallscheuer N."/>
            <person name="Luecker S."/>
            <person name="Lage O.M."/>
            <person name="Pohl T."/>
            <person name="Merkel B.J."/>
            <person name="Hornburger P."/>
            <person name="Mueller R.-W."/>
            <person name="Bruemmer F."/>
            <person name="Labrenz M."/>
            <person name="Spormann A.M."/>
            <person name="Op Den Camp H."/>
            <person name="Overmann J."/>
            <person name="Amann R."/>
            <person name="Jetten M.S.M."/>
            <person name="Mascher T."/>
            <person name="Medema M.H."/>
            <person name="Devos D.P."/>
            <person name="Kaster A.-K."/>
            <person name="Ovreas L."/>
            <person name="Rohde M."/>
            <person name="Galperin M.Y."/>
            <person name="Jogler C."/>
        </authorList>
    </citation>
    <scope>NUCLEOTIDE SEQUENCE [LARGE SCALE GENOMIC DNA]</scope>
    <source>
        <strain evidence="5 6">V7</strain>
    </source>
</reference>
<evidence type="ECO:0000256" key="1">
    <source>
        <dbReference type="ARBA" id="ARBA00004365"/>
    </source>
</evidence>
<keyword evidence="3" id="KW-0975">Bacterial flagellum</keyword>
<dbReference type="EMBL" id="SJPZ01000001">
    <property type="protein sequence ID" value="TWU65337.1"/>
    <property type="molecule type" value="Genomic_DNA"/>
</dbReference>
<dbReference type="GO" id="GO:0005576">
    <property type="term" value="C:extracellular region"/>
    <property type="evidence" value="ECO:0007669"/>
    <property type="project" value="UniProtKB-SubCell"/>
</dbReference>
<dbReference type="InterPro" id="IPR010810">
    <property type="entry name" value="Flagellin_hook_IN_motif"/>
</dbReference>
<dbReference type="Pfam" id="PF07196">
    <property type="entry name" value="Flagellin_IN"/>
    <property type="match status" value="1"/>
</dbReference>
<comment type="subcellular location">
    <subcellularLocation>
        <location evidence="1">Bacterial flagellum</location>
    </subcellularLocation>
    <subcellularLocation>
        <location evidence="2">Secreted</location>
    </subcellularLocation>
</comment>
<evidence type="ECO:0000313" key="6">
    <source>
        <dbReference type="Proteomes" id="UP000316476"/>
    </source>
</evidence>
<sequence length="651" mass="68501">MAILPVNTTRTSTPLATQRLLFQLNADQVELQRTYDQLSTGRRVLRVSDDPASAGRALVLQRGIDRTDQLQRNAQATEAFYQSTDDALARIDDALIQARGVAVEAAQNVLSEDERAALSATVQQALNSVFTAGNVMFRDHQLLGGILESENALNWIDGGVKFSGTEAVGNTKLGGGVSTAINVSASESLGLLSTVVTGDSLGAGLARDTRLVDMKGGEGVQPGIIRVSDGGNFQTIDLSRAATIGDVEDIIDQYDLNGRRLSFSITNDTVRLEYSDGLPGTLAVDDVPGGTTASDLGLFNPQGFTAPPLTGTGMAPRVTTETRIDQLADGAGLDLTGGLQISRGGQDFDIDLSEAETLGDVLIAINRSDADVQAELDQSAGRIVLKAQRSGVDYSIGENGGVAASSLGIRSSDEQTRLSELGGGRGLVLNSQDDDLVITRPDGVQLGINLEGAETIQDVIDLISNHPDNQDSLRVLVRLNAVGNGLELEAPPGAGNLEVSQPGLSDAGSQLGLIPDGETVGTGELSGGSMRLVGGDYDPQEAGGALDTLIRLQRAVLDGDVEEISLLQDRLDVDLDRSSRTRGRVGVWSQNLQQLSDASAQESLLLQSQLSDEIDADLATVISEMTSRQTALEASMRLIGQTSQITVLNYL</sequence>
<dbReference type="GO" id="GO:0005198">
    <property type="term" value="F:structural molecule activity"/>
    <property type="evidence" value="ECO:0007669"/>
    <property type="project" value="InterPro"/>
</dbReference>